<feature type="domain" description="RecX first three-helical" evidence="8">
    <location>
        <begin position="67"/>
        <end position="105"/>
    </location>
</feature>
<keyword evidence="10" id="KW-1185">Reference proteome</keyword>
<dbReference type="OrthoDB" id="5421057at2"/>
<organism evidence="9 10">
    <name type="scientific">Cerasibacillus quisquiliarum</name>
    <dbReference type="NCBI Taxonomy" id="227865"/>
    <lineage>
        <taxon>Bacteria</taxon>
        <taxon>Bacillati</taxon>
        <taxon>Bacillota</taxon>
        <taxon>Bacilli</taxon>
        <taxon>Bacillales</taxon>
        <taxon>Bacillaceae</taxon>
        <taxon>Cerasibacillus</taxon>
    </lineage>
</organism>
<accession>A0A511UXF6</accession>
<feature type="domain" description="RecX third three-helical" evidence="7">
    <location>
        <begin position="159"/>
        <end position="205"/>
    </location>
</feature>
<evidence type="ECO:0000256" key="5">
    <source>
        <dbReference type="HAMAP-Rule" id="MF_01114"/>
    </source>
</evidence>
<dbReference type="EMBL" id="BJXW01000014">
    <property type="protein sequence ID" value="GEN31315.1"/>
    <property type="molecule type" value="Genomic_DNA"/>
</dbReference>
<dbReference type="GO" id="GO:0006282">
    <property type="term" value="P:regulation of DNA repair"/>
    <property type="evidence" value="ECO:0007669"/>
    <property type="project" value="UniProtKB-UniRule"/>
</dbReference>
<dbReference type="NCBIfam" id="NF010733">
    <property type="entry name" value="PRK14135.1"/>
    <property type="match status" value="1"/>
</dbReference>
<dbReference type="InterPro" id="IPR053925">
    <property type="entry name" value="RecX_HTH_3rd"/>
</dbReference>
<dbReference type="GO" id="GO:0005737">
    <property type="term" value="C:cytoplasm"/>
    <property type="evidence" value="ECO:0007669"/>
    <property type="project" value="UniProtKB-SubCell"/>
</dbReference>
<name>A0A511UXF6_9BACI</name>
<dbReference type="PANTHER" id="PTHR33602:SF1">
    <property type="entry name" value="REGULATORY PROTEIN RECX FAMILY PROTEIN"/>
    <property type="match status" value="1"/>
</dbReference>
<dbReference type="Gene3D" id="1.10.10.10">
    <property type="entry name" value="Winged helix-like DNA-binding domain superfamily/Winged helix DNA-binding domain"/>
    <property type="match status" value="4"/>
</dbReference>
<dbReference type="InterPro" id="IPR003783">
    <property type="entry name" value="Regulatory_RecX"/>
</dbReference>
<comment type="similarity">
    <text evidence="2 5">Belongs to the RecX family.</text>
</comment>
<sequence>MFKISRISVQKKNASRYNIFLTDGERERYGFSVDEDVLVSHRLHKGKQLTDATIALLKEQDDVSKSYHLAIRYLSYRMRTKKEIEDYLKKKEVNPEHIDLVMEQLKQERLIDDLKFAESYIRTKVKTSMKGPLLLKQELIQKGVSEAEVMTAMKEYPKEQQIEQAMKWAQKTFARTGKRSYRMELNRIKAGLMQKGFSKDIISEATRYLSEEQDEKNEWSALVYQGEKLWKKQERKYDGYELKNKVKAGLYRKGFSFDMIEQFVDNYSDYDE</sequence>
<feature type="domain" description="RecX second three-helical" evidence="6">
    <location>
        <begin position="112"/>
        <end position="152"/>
    </location>
</feature>
<dbReference type="InterPro" id="IPR036388">
    <property type="entry name" value="WH-like_DNA-bd_sf"/>
</dbReference>
<dbReference type="InterPro" id="IPR053924">
    <property type="entry name" value="RecX_HTH_2nd"/>
</dbReference>
<evidence type="ECO:0000259" key="6">
    <source>
        <dbReference type="Pfam" id="PF02631"/>
    </source>
</evidence>
<evidence type="ECO:0000256" key="2">
    <source>
        <dbReference type="ARBA" id="ARBA00009695"/>
    </source>
</evidence>
<feature type="domain" description="RecX third three-helical" evidence="7">
    <location>
        <begin position="218"/>
        <end position="264"/>
    </location>
</feature>
<evidence type="ECO:0000313" key="10">
    <source>
        <dbReference type="Proteomes" id="UP000321491"/>
    </source>
</evidence>
<gene>
    <name evidence="5 9" type="primary">recX</name>
    <name evidence="9" type="ORF">CQU01_15530</name>
</gene>
<dbReference type="Pfam" id="PF21981">
    <property type="entry name" value="RecX_HTH3"/>
    <property type="match status" value="2"/>
</dbReference>
<evidence type="ECO:0000256" key="4">
    <source>
        <dbReference type="ARBA" id="ARBA00022490"/>
    </source>
</evidence>
<dbReference type="InterPro" id="IPR053926">
    <property type="entry name" value="RecX_HTH_1st"/>
</dbReference>
<dbReference type="PANTHER" id="PTHR33602">
    <property type="entry name" value="REGULATORY PROTEIN RECX FAMILY PROTEIN"/>
    <property type="match status" value="1"/>
</dbReference>
<proteinExistence type="inferred from homology"/>
<reference evidence="9 10" key="1">
    <citation type="submission" date="2019-07" db="EMBL/GenBank/DDBJ databases">
        <title>Whole genome shotgun sequence of Cerasibacillus quisquiliarum NBRC 102429.</title>
        <authorList>
            <person name="Hosoyama A."/>
            <person name="Uohara A."/>
            <person name="Ohji S."/>
            <person name="Ichikawa N."/>
        </authorList>
    </citation>
    <scope>NUCLEOTIDE SEQUENCE [LARGE SCALE GENOMIC DNA]</scope>
    <source>
        <strain evidence="9 10">NBRC 102429</strain>
    </source>
</reference>
<comment type="caution">
    <text evidence="9">The sequence shown here is derived from an EMBL/GenBank/DDBJ whole genome shotgun (WGS) entry which is preliminary data.</text>
</comment>
<dbReference type="Pfam" id="PF21982">
    <property type="entry name" value="RecX_HTH1"/>
    <property type="match status" value="1"/>
</dbReference>
<evidence type="ECO:0000256" key="1">
    <source>
        <dbReference type="ARBA" id="ARBA00004496"/>
    </source>
</evidence>
<dbReference type="RefSeq" id="WP_146937394.1">
    <property type="nucleotide sequence ID" value="NZ_BJXW01000014.1"/>
</dbReference>
<protein>
    <recommendedName>
        <fullName evidence="3 5">Regulatory protein RecX</fullName>
    </recommendedName>
</protein>
<dbReference type="Proteomes" id="UP000321491">
    <property type="component" value="Unassembled WGS sequence"/>
</dbReference>
<evidence type="ECO:0000313" key="9">
    <source>
        <dbReference type="EMBL" id="GEN31315.1"/>
    </source>
</evidence>
<evidence type="ECO:0000256" key="3">
    <source>
        <dbReference type="ARBA" id="ARBA00018111"/>
    </source>
</evidence>
<dbReference type="HAMAP" id="MF_01114">
    <property type="entry name" value="RecX"/>
    <property type="match status" value="1"/>
</dbReference>
<keyword evidence="4 5" id="KW-0963">Cytoplasm</keyword>
<dbReference type="AlphaFoldDB" id="A0A511UXF6"/>
<evidence type="ECO:0000259" key="7">
    <source>
        <dbReference type="Pfam" id="PF21981"/>
    </source>
</evidence>
<evidence type="ECO:0000259" key="8">
    <source>
        <dbReference type="Pfam" id="PF21982"/>
    </source>
</evidence>
<comment type="subcellular location">
    <subcellularLocation>
        <location evidence="1 5">Cytoplasm</location>
    </subcellularLocation>
</comment>
<dbReference type="Pfam" id="PF02631">
    <property type="entry name" value="RecX_HTH2"/>
    <property type="match status" value="1"/>
</dbReference>
<comment type="function">
    <text evidence="5">Modulates RecA activity.</text>
</comment>